<gene>
    <name evidence="2 3 4" type="primary">LOC111019876</name>
</gene>
<evidence type="ECO:0000313" key="1">
    <source>
        <dbReference type="Proteomes" id="UP000504603"/>
    </source>
</evidence>
<evidence type="ECO:0000313" key="2">
    <source>
        <dbReference type="RefSeq" id="XP_022152072.1"/>
    </source>
</evidence>
<dbReference type="KEGG" id="mcha:111019876"/>
<reference evidence="2 3" key="1">
    <citation type="submission" date="2025-04" db="UniProtKB">
        <authorList>
            <consortium name="RefSeq"/>
        </authorList>
    </citation>
    <scope>IDENTIFICATION</scope>
    <source>
        <strain evidence="2 3">OHB3-1</strain>
    </source>
</reference>
<protein>
    <submittedName>
        <fullName evidence="2 3">Uncharacterized protein LOC111019876</fullName>
    </submittedName>
</protein>
<keyword evidence="1" id="KW-1185">Reference proteome</keyword>
<dbReference type="GeneID" id="111019876"/>
<evidence type="ECO:0000313" key="4">
    <source>
        <dbReference type="RefSeq" id="XP_022152075.1"/>
    </source>
</evidence>
<dbReference type="RefSeq" id="XP_022152072.1">
    <property type="nucleotide sequence ID" value="XM_022296380.1"/>
</dbReference>
<proteinExistence type="predicted"/>
<dbReference type="Proteomes" id="UP000504603">
    <property type="component" value="Unplaced"/>
</dbReference>
<name>A0A6J1DCX6_MOMCH</name>
<sequence>MFKDFKRRLRSDLKKIMDGRILASETRLGGKAKVSIRLKKLGAFRRVISCGVWRILNNKKSMEANDGFRAIWKLHTSNAIGWSLVQVERWFCLCGCWWFIGFHRKCVFSITFIFIFNYHVQRFYITL</sequence>
<evidence type="ECO:0000313" key="3">
    <source>
        <dbReference type="RefSeq" id="XP_022152073.1"/>
    </source>
</evidence>
<organism evidence="1 4">
    <name type="scientific">Momordica charantia</name>
    <name type="common">Bitter gourd</name>
    <name type="synonym">Balsam pear</name>
    <dbReference type="NCBI Taxonomy" id="3673"/>
    <lineage>
        <taxon>Eukaryota</taxon>
        <taxon>Viridiplantae</taxon>
        <taxon>Streptophyta</taxon>
        <taxon>Embryophyta</taxon>
        <taxon>Tracheophyta</taxon>
        <taxon>Spermatophyta</taxon>
        <taxon>Magnoliopsida</taxon>
        <taxon>eudicotyledons</taxon>
        <taxon>Gunneridae</taxon>
        <taxon>Pentapetalae</taxon>
        <taxon>rosids</taxon>
        <taxon>fabids</taxon>
        <taxon>Cucurbitales</taxon>
        <taxon>Cucurbitaceae</taxon>
        <taxon>Momordiceae</taxon>
        <taxon>Momordica</taxon>
    </lineage>
</organism>
<dbReference type="RefSeq" id="XP_022152075.1">
    <property type="nucleotide sequence ID" value="XM_022296383.1"/>
</dbReference>
<accession>A0A6J1DCX6</accession>
<dbReference type="AlphaFoldDB" id="A0A6J1DCX6"/>
<dbReference type="RefSeq" id="XP_022152073.1">
    <property type="nucleotide sequence ID" value="XM_022296381.1"/>
</dbReference>